<evidence type="ECO:0000313" key="2">
    <source>
        <dbReference type="Proteomes" id="UP001165960"/>
    </source>
</evidence>
<reference evidence="1" key="1">
    <citation type="submission" date="2022-04" db="EMBL/GenBank/DDBJ databases">
        <title>Genome of the entomopathogenic fungus Entomophthora muscae.</title>
        <authorList>
            <person name="Elya C."/>
            <person name="Lovett B.R."/>
            <person name="Lee E."/>
            <person name="Macias A.M."/>
            <person name="Hajek A.E."/>
            <person name="De Bivort B.L."/>
            <person name="Kasson M.T."/>
            <person name="De Fine Licht H.H."/>
            <person name="Stajich J.E."/>
        </authorList>
    </citation>
    <scope>NUCLEOTIDE SEQUENCE</scope>
    <source>
        <strain evidence="1">Berkeley</strain>
    </source>
</reference>
<comment type="caution">
    <text evidence="1">The sequence shown here is derived from an EMBL/GenBank/DDBJ whole genome shotgun (WGS) entry which is preliminary data.</text>
</comment>
<dbReference type="EC" id="2.7.1.67" evidence="1"/>
<proteinExistence type="predicted"/>
<organism evidence="1 2">
    <name type="scientific">Entomophthora muscae</name>
    <dbReference type="NCBI Taxonomy" id="34485"/>
    <lineage>
        <taxon>Eukaryota</taxon>
        <taxon>Fungi</taxon>
        <taxon>Fungi incertae sedis</taxon>
        <taxon>Zoopagomycota</taxon>
        <taxon>Entomophthoromycotina</taxon>
        <taxon>Entomophthoromycetes</taxon>
        <taxon>Entomophthorales</taxon>
        <taxon>Entomophthoraceae</taxon>
        <taxon>Entomophthora</taxon>
    </lineage>
</organism>
<protein>
    <submittedName>
        <fullName evidence="1">Phosphatidylinositol 4-kinase LSB6</fullName>
        <ecNumber evidence="1">2.7.1.67</ecNumber>
    </submittedName>
</protein>
<evidence type="ECO:0000313" key="1">
    <source>
        <dbReference type="EMBL" id="KAJ9069290.1"/>
    </source>
</evidence>
<dbReference type="EMBL" id="QTSX02003642">
    <property type="protein sequence ID" value="KAJ9069290.1"/>
    <property type="molecule type" value="Genomic_DNA"/>
</dbReference>
<sequence>MSAHTQPPTPEPTSMPENVDCELKIYIQSNEETDCSKQSQDYQSSLDNQAPSVQAAFPFSYPNSSSCSLAHETLSQIMNENQSVDLPINLLSDVSPQQFIAIISEVRQSIADGRRPIRIHQGSSGSYFCLGQDSQKLGVFKPKNEEPYGHLNPKWAKWIHRNLFPCCFGRSSLIPNVGYLSEAGASLIDRQLNLGLVPRTEVVKLASSSFYYSWRCKSDSLPLKVGSFQLFLDGYENASSFLARHPWPTAEILSLSPSSENITLPMLAHDQHSQQSLWTPLRQQQFRLQLERLVAFDYLIRNTDRGIDNWMIKLNGQGISIAAIDHGLAFPHKHPNNWRSYPYGWLQLPSGLIDRPFSKSTREFLLPLLTSTHWWQETEYLLLKLNQLDPDFNSKMFNRQIEVMRGQGWNLVECLKQPDSGPLELSQLPSVVVLEHEVCESNSPLEESTPSHSYTPSLSDSNWPDPFLNHAVLHDTSTRKRVTRKLKILTSKAWFSSC</sequence>
<gene>
    <name evidence="1" type="primary">lsb6_1</name>
    <name evidence="1" type="ORF">DSO57_1019971</name>
</gene>
<keyword evidence="1" id="KW-0808">Transferase</keyword>
<dbReference type="Proteomes" id="UP001165960">
    <property type="component" value="Unassembled WGS sequence"/>
</dbReference>
<accession>A0ACC2T3Y1</accession>
<keyword evidence="2" id="KW-1185">Reference proteome</keyword>
<name>A0ACC2T3Y1_9FUNG</name>